<evidence type="ECO:0000313" key="4">
    <source>
        <dbReference type="Proteomes" id="UP000239181"/>
    </source>
</evidence>
<evidence type="ECO:0000259" key="2">
    <source>
        <dbReference type="Pfam" id="PF05229"/>
    </source>
</evidence>
<feature type="chain" id="PRO_5015536690" evidence="1">
    <location>
        <begin position="23"/>
        <end position="314"/>
    </location>
</feature>
<organism evidence="3 4">
    <name type="scientific">Pantoea coffeiphila</name>
    <dbReference type="NCBI Taxonomy" id="1465635"/>
    <lineage>
        <taxon>Bacteria</taxon>
        <taxon>Pseudomonadati</taxon>
        <taxon>Pseudomonadota</taxon>
        <taxon>Gammaproteobacteria</taxon>
        <taxon>Enterobacterales</taxon>
        <taxon>Erwiniaceae</taxon>
        <taxon>Pantoea</taxon>
    </lineage>
</organism>
<keyword evidence="3" id="KW-0167">Capsid protein</keyword>
<reference evidence="3 4" key="1">
    <citation type="submission" date="2017-10" db="EMBL/GenBank/DDBJ databases">
        <title>Draft genome of two endophytic bacteria isolated from 'guarana' Paullinia cupana (Mart.) Ducke.</title>
        <authorList>
            <person name="Siqueira K.A."/>
            <person name="Liotti R.G."/>
            <person name="Mendes T.A."/>
            <person name="Soares M.A."/>
        </authorList>
    </citation>
    <scope>NUCLEOTIDE SEQUENCE [LARGE SCALE GENOMIC DNA]</scope>
    <source>
        <strain evidence="3 4">342</strain>
    </source>
</reference>
<dbReference type="InterPro" id="IPR008966">
    <property type="entry name" value="Adhesion_dom_sf"/>
</dbReference>
<dbReference type="SMART" id="SM00972">
    <property type="entry name" value="SCPU"/>
    <property type="match status" value="2"/>
</dbReference>
<gene>
    <name evidence="3" type="ORF">CQW29_13675</name>
</gene>
<evidence type="ECO:0000313" key="3">
    <source>
        <dbReference type="EMBL" id="PRD15080.1"/>
    </source>
</evidence>
<sequence>MHAILRLLLASLLLLSSGLSYAACSASSSTSTFGGISAFTFASSAQTITTGSGFACTSGSLVSLLAENTVTATISSSQHPVGTSPQLYSATGASIPYSLCKDAACGTTYNVGSTITWTERSLLGLLGLFNAPDSTLPLYLRSSAGINIPAGVYTDTLLINWHYSICFLGVLGLCAYTTGDATSTITVTVTVINDCYIDSAPDVEFASAALPSEFKTVSSALSVRCTLNASYSVNLASATPTSGDWRQMVSTTGNNYLQYQLYQAGGTAWTSTNNLSQTGSGTSQTINYTATINPTQASPPAGTYSDVVTVTVTY</sequence>
<feature type="signal peptide" evidence="1">
    <location>
        <begin position="1"/>
        <end position="22"/>
    </location>
</feature>
<proteinExistence type="predicted"/>
<evidence type="ECO:0000256" key="1">
    <source>
        <dbReference type="SAM" id="SignalP"/>
    </source>
</evidence>
<keyword evidence="4" id="KW-1185">Reference proteome</keyword>
<accession>A0A2S9IBA5</accession>
<dbReference type="EMBL" id="PDET01000008">
    <property type="protein sequence ID" value="PRD15080.1"/>
    <property type="molecule type" value="Genomic_DNA"/>
</dbReference>
<keyword evidence="1" id="KW-0732">Signal</keyword>
<keyword evidence="3" id="KW-0946">Virion</keyword>
<feature type="domain" description="Spore coat protein U/FanG" evidence="2">
    <location>
        <begin position="20"/>
        <end position="159"/>
    </location>
</feature>
<dbReference type="InterPro" id="IPR053167">
    <property type="entry name" value="Spore_coat_component"/>
</dbReference>
<dbReference type="OrthoDB" id="8901110at2"/>
<dbReference type="PANTHER" id="PTHR37089:SF1">
    <property type="entry name" value="MEMBRANE PROTEIN"/>
    <property type="match status" value="1"/>
</dbReference>
<feature type="domain" description="Spore coat protein U/FanG" evidence="2">
    <location>
        <begin position="181"/>
        <end position="311"/>
    </location>
</feature>
<dbReference type="InterPro" id="IPR007893">
    <property type="entry name" value="Spore_coat_U/FanG"/>
</dbReference>
<dbReference type="SUPFAM" id="SSF49401">
    <property type="entry name" value="Bacterial adhesins"/>
    <property type="match status" value="1"/>
</dbReference>
<comment type="caution">
    <text evidence="3">The sequence shown here is derived from an EMBL/GenBank/DDBJ whole genome shotgun (WGS) entry which is preliminary data.</text>
</comment>
<dbReference type="Pfam" id="PF05229">
    <property type="entry name" value="SCPU"/>
    <property type="match status" value="2"/>
</dbReference>
<dbReference type="AlphaFoldDB" id="A0A2S9IBA5"/>
<dbReference type="Proteomes" id="UP000239181">
    <property type="component" value="Unassembled WGS sequence"/>
</dbReference>
<name>A0A2S9IBA5_9GAMM</name>
<dbReference type="PANTHER" id="PTHR37089">
    <property type="entry name" value="PROTEIN U-RELATED"/>
    <property type="match status" value="1"/>
</dbReference>
<protein>
    <submittedName>
        <fullName evidence="3">Spore coat protein U</fullName>
    </submittedName>
</protein>